<dbReference type="WBParaSite" id="Pan_g4998.t1">
    <property type="protein sequence ID" value="Pan_g4998.t1"/>
    <property type="gene ID" value="Pan_g4998"/>
</dbReference>
<dbReference type="GO" id="GO:0006357">
    <property type="term" value="P:regulation of transcription by RNA polymerase II"/>
    <property type="evidence" value="ECO:0007669"/>
    <property type="project" value="TreeGrafter"/>
</dbReference>
<feature type="region of interest" description="Disordered" evidence="1">
    <location>
        <begin position="128"/>
        <end position="149"/>
    </location>
</feature>
<dbReference type="Proteomes" id="UP000492821">
    <property type="component" value="Unassembled WGS sequence"/>
</dbReference>
<dbReference type="AlphaFoldDB" id="A0A7E4W0K1"/>
<organism evidence="3 4">
    <name type="scientific">Panagrellus redivivus</name>
    <name type="common">Microworm</name>
    <dbReference type="NCBI Taxonomy" id="6233"/>
    <lineage>
        <taxon>Eukaryota</taxon>
        <taxon>Metazoa</taxon>
        <taxon>Ecdysozoa</taxon>
        <taxon>Nematoda</taxon>
        <taxon>Chromadorea</taxon>
        <taxon>Rhabditida</taxon>
        <taxon>Tylenchina</taxon>
        <taxon>Panagrolaimomorpha</taxon>
        <taxon>Panagrolaimoidea</taxon>
        <taxon>Panagrolaimidae</taxon>
        <taxon>Panagrellus</taxon>
    </lineage>
</organism>
<evidence type="ECO:0000313" key="4">
    <source>
        <dbReference type="WBParaSite" id="Pan_g4998.t1"/>
    </source>
</evidence>
<accession>A0A7E4W0K1</accession>
<dbReference type="PANTHER" id="PTHR12243:SF60">
    <property type="entry name" value="SI:CH211-15D5.12-RELATED"/>
    <property type="match status" value="1"/>
</dbReference>
<dbReference type="GO" id="GO:0005667">
    <property type="term" value="C:transcription regulator complex"/>
    <property type="evidence" value="ECO:0007669"/>
    <property type="project" value="TreeGrafter"/>
</dbReference>
<dbReference type="PROSITE" id="PS51029">
    <property type="entry name" value="MADF"/>
    <property type="match status" value="1"/>
</dbReference>
<reference evidence="3" key="1">
    <citation type="journal article" date="2013" name="Genetics">
        <title>The draft genome and transcriptome of Panagrellus redivivus are shaped by the harsh demands of a free-living lifestyle.</title>
        <authorList>
            <person name="Srinivasan J."/>
            <person name="Dillman A.R."/>
            <person name="Macchietto M.G."/>
            <person name="Heikkinen L."/>
            <person name="Lakso M."/>
            <person name="Fracchia K.M."/>
            <person name="Antoshechkin I."/>
            <person name="Mortazavi A."/>
            <person name="Wong G."/>
            <person name="Sternberg P.W."/>
        </authorList>
    </citation>
    <scope>NUCLEOTIDE SEQUENCE [LARGE SCALE GENOMIC DNA]</scope>
    <source>
        <strain evidence="3">MT8872</strain>
    </source>
</reference>
<name>A0A7E4W0K1_PANRE</name>
<dbReference type="InterPro" id="IPR039353">
    <property type="entry name" value="TF_Adf1"/>
</dbReference>
<reference evidence="4" key="2">
    <citation type="submission" date="2020-10" db="UniProtKB">
        <authorList>
            <consortium name="WormBaseParasite"/>
        </authorList>
    </citation>
    <scope>IDENTIFICATION</scope>
</reference>
<protein>
    <submittedName>
        <fullName evidence="4">MADF domain-containing protein</fullName>
    </submittedName>
</protein>
<dbReference type="PANTHER" id="PTHR12243">
    <property type="entry name" value="MADF DOMAIN TRANSCRIPTION FACTOR"/>
    <property type="match status" value="1"/>
</dbReference>
<keyword evidence="3" id="KW-1185">Reference proteome</keyword>
<evidence type="ECO:0000259" key="2">
    <source>
        <dbReference type="PROSITE" id="PS51029"/>
    </source>
</evidence>
<evidence type="ECO:0000313" key="3">
    <source>
        <dbReference type="Proteomes" id="UP000492821"/>
    </source>
</evidence>
<feature type="compositionally biased region" description="Polar residues" evidence="1">
    <location>
        <begin position="230"/>
        <end position="242"/>
    </location>
</feature>
<dbReference type="InterPro" id="IPR006578">
    <property type="entry name" value="MADF-dom"/>
</dbReference>
<dbReference type="SMART" id="SM00595">
    <property type="entry name" value="MADF"/>
    <property type="match status" value="1"/>
</dbReference>
<proteinExistence type="predicted"/>
<dbReference type="GO" id="GO:0005634">
    <property type="term" value="C:nucleus"/>
    <property type="evidence" value="ECO:0007669"/>
    <property type="project" value="TreeGrafter"/>
</dbReference>
<feature type="region of interest" description="Disordered" evidence="1">
    <location>
        <begin position="181"/>
        <end position="244"/>
    </location>
</feature>
<feature type="compositionally biased region" description="Low complexity" evidence="1">
    <location>
        <begin position="182"/>
        <end position="205"/>
    </location>
</feature>
<feature type="domain" description="MADF" evidence="2">
    <location>
        <begin position="28"/>
        <end position="125"/>
    </location>
</feature>
<feature type="region of interest" description="Disordered" evidence="1">
    <location>
        <begin position="1"/>
        <end position="23"/>
    </location>
</feature>
<dbReference type="Pfam" id="PF10545">
    <property type="entry name" value="MADF_DNA_bdg"/>
    <property type="match status" value="1"/>
</dbReference>
<sequence length="334" mass="36917">MPCDVGTEGDSRRSSTPPAEDDLGTKTDLIILVKQHRELYDKNDPLYKNNAHKGVLWNQIAKNLGGVHSAKKVREQFSYMRRRFEEEYYNRKHGILRPRIEPDAANYRKPLFVFDQLTFLEPFIQRDESEENADVENKPGTSESGEENSWLEYLQKLTNGTSEVIDLNLNNISVSNAANTDTSSFPTLSLPSASPSTSVASASGSKDNVSALPCKRRRKNPPMKKESRDVSVTSNANPITAPSPTPAGFNSAAFISGNLPASSTTTSAPSTLPSNIDLSEMVKLISDSVKDDLVNQECSLFGKQLALDLQKLNPKSRIRARIEILSVLARFITD</sequence>
<evidence type="ECO:0000256" key="1">
    <source>
        <dbReference type="SAM" id="MobiDB-lite"/>
    </source>
</evidence>